<evidence type="ECO:0000256" key="1">
    <source>
        <dbReference type="SAM" id="MobiDB-lite"/>
    </source>
</evidence>
<sequence>FDDDLSDFRREGPSEDIFGPPTSSSSKLASLFEDDSAPAPVESKPAPPPPSTLPSSRPSTLFSAIVHIFVPDPTASGYASLGRGGVALISRADTKTLLLYTTAKSVLTQLPLLPSSSESRYHLSLSHPYVYFTAVDGKKWSIAFDDDDQLRRILAWYLLITGSPTTVFDLNQGVSASPIVEEGDALLIGITVFSVDGEELKITEEPDVKVRLSSKKHKHDWERHLVGLRKGAIRMTYSSATVTLLTVRKVRQQRESDSEPRTEPADLPKDTVAGDTVGEPAVEPLPAPEESIATETTVLQRMARLGKPMLGLAEIPTVTPLVIDAPPTVSPPPEEEESPSIDQSTVSHQSTVTVVPPIDLPAATVPQQPSYADFHLVVGVEMDRLQIRLESCFSRMLQEALGPIRDQLSRLEERQEQILQLLHSNSSDNSDK</sequence>
<feature type="non-terminal residue" evidence="2">
    <location>
        <position position="1"/>
    </location>
</feature>
<dbReference type="PANTHER" id="PTHR44927:SF1">
    <property type="entry name" value="FK506-BINDING PROTEIN 15"/>
    <property type="match status" value="1"/>
</dbReference>
<reference evidence="2" key="1">
    <citation type="submission" date="2023-10" db="EMBL/GenBank/DDBJ databases">
        <title>Genome assembly of Pristionchus species.</title>
        <authorList>
            <person name="Yoshida K."/>
            <person name="Sommer R.J."/>
        </authorList>
    </citation>
    <scope>NUCLEOTIDE SEQUENCE</scope>
    <source>
        <strain evidence="2">RS0144</strain>
    </source>
</reference>
<organism evidence="2 3">
    <name type="scientific">Pristionchus entomophagus</name>
    <dbReference type="NCBI Taxonomy" id="358040"/>
    <lineage>
        <taxon>Eukaryota</taxon>
        <taxon>Metazoa</taxon>
        <taxon>Ecdysozoa</taxon>
        <taxon>Nematoda</taxon>
        <taxon>Chromadorea</taxon>
        <taxon>Rhabditida</taxon>
        <taxon>Rhabditina</taxon>
        <taxon>Diplogasteromorpha</taxon>
        <taxon>Diplogasteroidea</taxon>
        <taxon>Neodiplogasteridae</taxon>
        <taxon>Pristionchus</taxon>
    </lineage>
</organism>
<dbReference type="EMBL" id="BTSX01000005">
    <property type="protein sequence ID" value="GMS98582.1"/>
    <property type="molecule type" value="Genomic_DNA"/>
</dbReference>
<dbReference type="Proteomes" id="UP001432027">
    <property type="component" value="Unassembled WGS sequence"/>
</dbReference>
<feature type="region of interest" description="Disordered" evidence="1">
    <location>
        <begin position="1"/>
        <end position="57"/>
    </location>
</feature>
<feature type="compositionally biased region" description="Basic and acidic residues" evidence="1">
    <location>
        <begin position="1"/>
        <end position="13"/>
    </location>
</feature>
<gene>
    <name evidence="2" type="ORF">PENTCL1PPCAC_20757</name>
</gene>
<feature type="compositionally biased region" description="Low complexity" evidence="1">
    <location>
        <begin position="279"/>
        <end position="290"/>
    </location>
</feature>
<feature type="region of interest" description="Disordered" evidence="1">
    <location>
        <begin position="325"/>
        <end position="350"/>
    </location>
</feature>
<comment type="caution">
    <text evidence="2">The sequence shown here is derived from an EMBL/GenBank/DDBJ whole genome shotgun (WGS) entry which is preliminary data.</text>
</comment>
<dbReference type="PANTHER" id="PTHR44927">
    <property type="entry name" value="FK506-BINDING PROTEIN 15"/>
    <property type="match status" value="1"/>
</dbReference>
<protein>
    <submittedName>
        <fullName evidence="2">Uncharacterized protein</fullName>
    </submittedName>
</protein>
<feature type="region of interest" description="Disordered" evidence="1">
    <location>
        <begin position="250"/>
        <end position="292"/>
    </location>
</feature>
<proteinExistence type="predicted"/>
<accession>A0AAV5TWW5</accession>
<feature type="compositionally biased region" description="Basic and acidic residues" evidence="1">
    <location>
        <begin position="252"/>
        <end position="269"/>
    </location>
</feature>
<evidence type="ECO:0000313" key="3">
    <source>
        <dbReference type="Proteomes" id="UP001432027"/>
    </source>
</evidence>
<name>A0AAV5TWW5_9BILA</name>
<evidence type="ECO:0000313" key="2">
    <source>
        <dbReference type="EMBL" id="GMS98582.1"/>
    </source>
</evidence>
<keyword evidence="3" id="KW-1185">Reference proteome</keyword>
<dbReference type="AlphaFoldDB" id="A0AAV5TWW5"/>